<protein>
    <submittedName>
        <fullName evidence="4">Tetratricopeptide repeat protein</fullName>
    </submittedName>
</protein>
<gene>
    <name evidence="4" type="ORF">ACFL27_02645</name>
</gene>
<keyword evidence="1" id="KW-0677">Repeat</keyword>
<evidence type="ECO:0000256" key="1">
    <source>
        <dbReference type="ARBA" id="ARBA00022737"/>
    </source>
</evidence>
<dbReference type="Pfam" id="PF07719">
    <property type="entry name" value="TPR_2"/>
    <property type="match status" value="1"/>
</dbReference>
<dbReference type="Proteomes" id="UP001594351">
    <property type="component" value="Unassembled WGS sequence"/>
</dbReference>
<reference evidence="4 5" key="1">
    <citation type="submission" date="2024-09" db="EMBL/GenBank/DDBJ databases">
        <title>Laminarin stimulates single cell rates of sulfate reduction while oxygen inhibits transcriptomic activity in coastal marine sediment.</title>
        <authorList>
            <person name="Lindsay M."/>
            <person name="Orcutt B."/>
            <person name="Emerson D."/>
            <person name="Stepanauskas R."/>
            <person name="D'Angelo T."/>
        </authorList>
    </citation>
    <scope>NUCLEOTIDE SEQUENCE [LARGE SCALE GENOMIC DNA]</scope>
    <source>
        <strain evidence="4">SAG AM-311-K15</strain>
    </source>
</reference>
<dbReference type="SMART" id="SM00028">
    <property type="entry name" value="TPR"/>
    <property type="match status" value="2"/>
</dbReference>
<comment type="caution">
    <text evidence="4">The sequence shown here is derived from an EMBL/GenBank/DDBJ whole genome shotgun (WGS) entry which is preliminary data.</text>
</comment>
<dbReference type="InterPro" id="IPR011990">
    <property type="entry name" value="TPR-like_helical_dom_sf"/>
</dbReference>
<sequence>MVFFARISNRYTPRSQPDSGGWICLFLFIFSLFGCHSADFKQARSLEDKGKLDEAEKLYLKVIAADEGSWWSSLPFIQEESVSAGRQLMQCSEIRSSALAEDEELKEIAIRTRHLAALIAVAQKNISGKSYSKKLSKYLMNISWIYFARLDYAGAESTLQQAQSVYTFPEIYYTLGLMAWLQGNHEEARRLFQRTLEVDDRYIRAQEALTNMPATR</sequence>
<keyword evidence="5" id="KW-1185">Reference proteome</keyword>
<dbReference type="InterPro" id="IPR013105">
    <property type="entry name" value="TPR_2"/>
</dbReference>
<dbReference type="EMBL" id="JBHPBY010000020">
    <property type="protein sequence ID" value="MFC1849084.1"/>
    <property type="molecule type" value="Genomic_DNA"/>
</dbReference>
<feature type="repeat" description="TPR" evidence="3">
    <location>
        <begin position="169"/>
        <end position="202"/>
    </location>
</feature>
<dbReference type="Gene3D" id="1.25.40.10">
    <property type="entry name" value="Tetratricopeptide repeat domain"/>
    <property type="match status" value="1"/>
</dbReference>
<evidence type="ECO:0000313" key="5">
    <source>
        <dbReference type="Proteomes" id="UP001594351"/>
    </source>
</evidence>
<evidence type="ECO:0000313" key="4">
    <source>
        <dbReference type="EMBL" id="MFC1849084.1"/>
    </source>
</evidence>
<keyword evidence="2 3" id="KW-0802">TPR repeat</keyword>
<dbReference type="Pfam" id="PF13181">
    <property type="entry name" value="TPR_8"/>
    <property type="match status" value="1"/>
</dbReference>
<name>A0ABV6YSC2_UNCC1</name>
<dbReference type="SUPFAM" id="SSF48452">
    <property type="entry name" value="TPR-like"/>
    <property type="match status" value="1"/>
</dbReference>
<accession>A0ABV6YSC2</accession>
<dbReference type="InterPro" id="IPR019734">
    <property type="entry name" value="TPR_rpt"/>
</dbReference>
<dbReference type="PROSITE" id="PS50005">
    <property type="entry name" value="TPR"/>
    <property type="match status" value="1"/>
</dbReference>
<evidence type="ECO:0000256" key="2">
    <source>
        <dbReference type="ARBA" id="ARBA00022803"/>
    </source>
</evidence>
<evidence type="ECO:0000256" key="3">
    <source>
        <dbReference type="PROSITE-ProRule" id="PRU00339"/>
    </source>
</evidence>
<organism evidence="4 5">
    <name type="scientific">candidate division CSSED10-310 bacterium</name>
    <dbReference type="NCBI Taxonomy" id="2855610"/>
    <lineage>
        <taxon>Bacteria</taxon>
        <taxon>Bacteria division CSSED10-310</taxon>
    </lineage>
</organism>
<proteinExistence type="predicted"/>
<dbReference type="PROSITE" id="PS51257">
    <property type="entry name" value="PROKAR_LIPOPROTEIN"/>
    <property type="match status" value="1"/>
</dbReference>